<feature type="compositionally biased region" description="Polar residues" evidence="1">
    <location>
        <begin position="38"/>
        <end position="51"/>
    </location>
</feature>
<feature type="region of interest" description="Disordered" evidence="1">
    <location>
        <begin position="1"/>
        <end position="24"/>
    </location>
</feature>
<dbReference type="InterPro" id="IPR035897">
    <property type="entry name" value="Toll_tir_struct_dom_sf"/>
</dbReference>
<dbReference type="InterPro" id="IPR000157">
    <property type="entry name" value="TIR_dom"/>
</dbReference>
<dbReference type="Pfam" id="PF00498">
    <property type="entry name" value="FHA"/>
    <property type="match status" value="1"/>
</dbReference>
<dbReference type="Pfam" id="PF13676">
    <property type="entry name" value="TIR_2"/>
    <property type="match status" value="1"/>
</dbReference>
<dbReference type="Gene3D" id="3.40.50.10140">
    <property type="entry name" value="Toll/interleukin-1 receptor homology (TIR) domain"/>
    <property type="match status" value="1"/>
</dbReference>
<dbReference type="CDD" id="cd00060">
    <property type="entry name" value="FHA"/>
    <property type="match status" value="1"/>
</dbReference>
<dbReference type="SUPFAM" id="SSF52200">
    <property type="entry name" value="Toll/Interleukin receptor TIR domain"/>
    <property type="match status" value="1"/>
</dbReference>
<dbReference type="InterPro" id="IPR008984">
    <property type="entry name" value="SMAD_FHA_dom_sf"/>
</dbReference>
<feature type="domain" description="FHA" evidence="2">
    <location>
        <begin position="351"/>
        <end position="408"/>
    </location>
</feature>
<dbReference type="GO" id="GO:0007165">
    <property type="term" value="P:signal transduction"/>
    <property type="evidence" value="ECO:0007669"/>
    <property type="project" value="InterPro"/>
</dbReference>
<dbReference type="InterPro" id="IPR000253">
    <property type="entry name" value="FHA_dom"/>
</dbReference>
<dbReference type="PANTHER" id="PTHR46270">
    <property type="entry name" value="ARMADILLO-TYPE FOLD-RELATED"/>
    <property type="match status" value="1"/>
</dbReference>
<feature type="compositionally biased region" description="Pro residues" evidence="1">
    <location>
        <begin position="164"/>
        <end position="176"/>
    </location>
</feature>
<gene>
    <name evidence="3" type="ORF">HAND00432_LOCUS28694</name>
</gene>
<dbReference type="AlphaFoldDB" id="A0A6U2H3D4"/>
<evidence type="ECO:0000259" key="2">
    <source>
        <dbReference type="PROSITE" id="PS50006"/>
    </source>
</evidence>
<feature type="region of interest" description="Disordered" evidence="1">
    <location>
        <begin position="37"/>
        <end position="70"/>
    </location>
</feature>
<sequence length="789" mass="85862">MASSYVLLTPTPPPAATYGQEPTGHIPRMERALIWKGTATQPPSRPLTCSYSFGGRSPQRDTVKSSKARPHSFLRVREGRAQSRRALEAHQNLTHAARSTVKTEDELESVLCIENDRAARESTVSALLFSSDDEVEELTDNTSPVKGLDPPPVAFRRRSAFSPPQQPLSDSPPPSLGDPVTPFLDPPCAPSRENSVPQTDEPKEGLELALKAHGIEGSTVQSLRRLGIRRIGDLSLLKAEDLEGAGAGLTVVERRLLRTAIEREEAVARRCREDMMSASRTWSRLTDDRGWYAPPFSTEPPGLRVTVLEPTDIAGTVMDVAFGKTRANLAGGVTRSLLEGSCDCEKFELRLRLGRADRTEFDHATGQLNFNVVGVSRSHAEIVLTCGDGQPPTCRITDLCSTNGTFLTRPAASHMVSRTSAGTDSDDESVAELTFRRPGTSSDSLLELKVNAGFSSDASGIPYLRLGPKLCLGLSLLRGGETDFNLRDVQVSTEKLFSESQLRGLGWEDACLDHVLADKRRKERVHSMLDKFAAGTRAVARKALSVASPVAVPSQSCPPSAQVTRDVLLGSPNRKSAGVEDQHIFLSYQWDCQSIVKAVSEDLKAKGYKVWLDLEQMRGDMNQRMAEAVEGAAVVCPFISRRYKASANCMKELNYSDQLGKSMLPIIIDDYDRKEMLRGAVGLITSNLIYVDLSPLIDPNSNQLPDPMPQGLAALFASKMSEMERALGSRGKPETSHLHVTTSSHCATDPQHGTEQASCVRQQSERQCTEAARGTLGGAKALPALPKIV</sequence>
<dbReference type="SUPFAM" id="SSF49879">
    <property type="entry name" value="SMAD/FHA domain"/>
    <property type="match status" value="1"/>
</dbReference>
<feature type="region of interest" description="Disordered" evidence="1">
    <location>
        <begin position="134"/>
        <end position="202"/>
    </location>
</feature>
<name>A0A6U2H3D4_HEMAN</name>
<reference evidence="3" key="1">
    <citation type="submission" date="2021-01" db="EMBL/GenBank/DDBJ databases">
        <authorList>
            <person name="Corre E."/>
            <person name="Pelletier E."/>
            <person name="Niang G."/>
            <person name="Scheremetjew M."/>
            <person name="Finn R."/>
            <person name="Kale V."/>
            <person name="Holt S."/>
            <person name="Cochrane G."/>
            <person name="Meng A."/>
            <person name="Brown T."/>
            <person name="Cohen L."/>
        </authorList>
    </citation>
    <scope>NUCLEOTIDE SEQUENCE</scope>
    <source>
        <strain evidence="3">CCMP644</strain>
    </source>
</reference>
<evidence type="ECO:0000313" key="3">
    <source>
        <dbReference type="EMBL" id="CAD8977686.1"/>
    </source>
</evidence>
<protein>
    <recommendedName>
        <fullName evidence="2">FHA domain-containing protein</fullName>
    </recommendedName>
</protein>
<dbReference type="Gene3D" id="2.60.200.20">
    <property type="match status" value="1"/>
</dbReference>
<dbReference type="EMBL" id="HBFX01047710">
    <property type="protein sequence ID" value="CAD8977686.1"/>
    <property type="molecule type" value="Transcribed_RNA"/>
</dbReference>
<proteinExistence type="predicted"/>
<organism evidence="3">
    <name type="scientific">Hemiselmis andersenii</name>
    <name type="common">Cryptophyte alga</name>
    <dbReference type="NCBI Taxonomy" id="464988"/>
    <lineage>
        <taxon>Eukaryota</taxon>
        <taxon>Cryptophyceae</taxon>
        <taxon>Cryptomonadales</taxon>
        <taxon>Hemiselmidaceae</taxon>
        <taxon>Hemiselmis</taxon>
    </lineage>
</organism>
<dbReference type="PROSITE" id="PS50006">
    <property type="entry name" value="FHA_DOMAIN"/>
    <property type="match status" value="1"/>
</dbReference>
<evidence type="ECO:0000256" key="1">
    <source>
        <dbReference type="SAM" id="MobiDB-lite"/>
    </source>
</evidence>
<dbReference type="SMART" id="SM00240">
    <property type="entry name" value="FHA"/>
    <property type="match status" value="1"/>
</dbReference>
<accession>A0A6U2H3D4</accession>
<dbReference type="PANTHER" id="PTHR46270:SF2">
    <property type="entry name" value="TIR DOMAIN-CONTAINING PROTEIN"/>
    <property type="match status" value="1"/>
</dbReference>